<keyword evidence="2" id="KW-0472">Membrane</keyword>
<dbReference type="AlphaFoldDB" id="A0A8T4GH15"/>
<proteinExistence type="predicted"/>
<reference evidence="3" key="1">
    <citation type="submission" date="2021-03" db="EMBL/GenBank/DDBJ databases">
        <title>Genomic Encyclopedia of Type Strains, Phase IV (KMG-IV): sequencing the most valuable type-strain genomes for metagenomic binning, comparative biology and taxonomic classification.</title>
        <authorList>
            <person name="Goeker M."/>
        </authorList>
    </citation>
    <scope>NUCLEOTIDE SEQUENCE</scope>
    <source>
        <strain evidence="3">DSM 23564</strain>
    </source>
</reference>
<feature type="compositionally biased region" description="Basic residues" evidence="1">
    <location>
        <begin position="143"/>
        <end position="153"/>
    </location>
</feature>
<keyword evidence="2" id="KW-1133">Transmembrane helix</keyword>
<keyword evidence="4" id="KW-1185">Reference proteome</keyword>
<evidence type="ECO:0000313" key="3">
    <source>
        <dbReference type="EMBL" id="MBP1923506.1"/>
    </source>
</evidence>
<feature type="region of interest" description="Disordered" evidence="1">
    <location>
        <begin position="129"/>
        <end position="192"/>
    </location>
</feature>
<keyword evidence="2" id="KW-0812">Transmembrane</keyword>
<comment type="caution">
    <text evidence="3">The sequence shown here is derived from an EMBL/GenBank/DDBJ whole genome shotgun (WGS) entry which is preliminary data.</text>
</comment>
<name>A0A8T4GH15_9EURY</name>
<sequence>MSTQPDPDETRIRLRALLDAQFTLLVIVCVVLAAAGGVLVYGTYVDPGTETESQEVSSWSYDAGYDHSAEVTEPNEVFPVGTVLEDRETYFTRIAPELDVAAELVYAAEQSEDVRVDIESERRRWRGVLGGDRAARTSQRGGPRARRGRRGRVHAQQLRDRRAGDVDRGGSGRVSGADRRHRLHRVRTGGPA</sequence>
<gene>
    <name evidence="3" type="ORF">J2751_002548</name>
</gene>
<feature type="transmembrane region" description="Helical" evidence="2">
    <location>
        <begin position="21"/>
        <end position="44"/>
    </location>
</feature>
<feature type="compositionally biased region" description="Basic and acidic residues" evidence="1">
    <location>
        <begin position="157"/>
        <end position="170"/>
    </location>
</feature>
<feature type="compositionally biased region" description="Basic residues" evidence="1">
    <location>
        <begin position="179"/>
        <end position="192"/>
    </location>
</feature>
<evidence type="ECO:0000256" key="2">
    <source>
        <dbReference type="SAM" id="Phobius"/>
    </source>
</evidence>
<organism evidence="3 4">
    <name type="scientific">Halorubrum alkaliphilum</name>
    <dbReference type="NCBI Taxonomy" id="261290"/>
    <lineage>
        <taxon>Archaea</taxon>
        <taxon>Methanobacteriati</taxon>
        <taxon>Methanobacteriota</taxon>
        <taxon>Stenosarchaea group</taxon>
        <taxon>Halobacteria</taxon>
        <taxon>Halobacteriales</taxon>
        <taxon>Haloferacaceae</taxon>
        <taxon>Halorubrum</taxon>
    </lineage>
</organism>
<dbReference type="Proteomes" id="UP000823588">
    <property type="component" value="Unassembled WGS sequence"/>
</dbReference>
<evidence type="ECO:0000313" key="4">
    <source>
        <dbReference type="Proteomes" id="UP000823588"/>
    </source>
</evidence>
<evidence type="ECO:0000256" key="1">
    <source>
        <dbReference type="SAM" id="MobiDB-lite"/>
    </source>
</evidence>
<dbReference type="EMBL" id="JAGGKQ010000023">
    <property type="protein sequence ID" value="MBP1923506.1"/>
    <property type="molecule type" value="Genomic_DNA"/>
</dbReference>
<accession>A0A8T4GH15</accession>
<protein>
    <submittedName>
        <fullName evidence="3">Uncharacterized protein</fullName>
    </submittedName>
</protein>